<evidence type="ECO:0000256" key="3">
    <source>
        <dbReference type="ARBA" id="ARBA00022475"/>
    </source>
</evidence>
<feature type="transmembrane region" description="Helical" evidence="7">
    <location>
        <begin position="175"/>
        <end position="197"/>
    </location>
</feature>
<dbReference type="PROSITE" id="PS50850">
    <property type="entry name" value="MFS"/>
    <property type="match status" value="1"/>
</dbReference>
<keyword evidence="6 7" id="KW-0472">Membrane</keyword>
<dbReference type="GO" id="GO:0022857">
    <property type="term" value="F:transmembrane transporter activity"/>
    <property type="evidence" value="ECO:0007669"/>
    <property type="project" value="InterPro"/>
</dbReference>
<organism evidence="9 10">
    <name type="scientific">Secundilactobacillus folii</name>
    <dbReference type="NCBI Taxonomy" id="2678357"/>
    <lineage>
        <taxon>Bacteria</taxon>
        <taxon>Bacillati</taxon>
        <taxon>Bacillota</taxon>
        <taxon>Bacilli</taxon>
        <taxon>Lactobacillales</taxon>
        <taxon>Lactobacillaceae</taxon>
        <taxon>Secundilactobacillus</taxon>
    </lineage>
</organism>
<dbReference type="Gene3D" id="1.20.1250.20">
    <property type="entry name" value="MFS general substrate transporter like domains"/>
    <property type="match status" value="2"/>
</dbReference>
<dbReference type="PANTHER" id="PTHR43414">
    <property type="entry name" value="MULTIDRUG RESISTANCE PROTEIN MDTG"/>
    <property type="match status" value="1"/>
</dbReference>
<keyword evidence="10" id="KW-1185">Reference proteome</keyword>
<dbReference type="InterPro" id="IPR001958">
    <property type="entry name" value="Tet-R_TetA/multi-R_MdtG-like"/>
</dbReference>
<feature type="transmembrane region" description="Helical" evidence="7">
    <location>
        <begin position="147"/>
        <end position="169"/>
    </location>
</feature>
<proteinExistence type="predicted"/>
<dbReference type="InterPro" id="IPR005828">
    <property type="entry name" value="MFS_sugar_transport-like"/>
</dbReference>
<accession>A0A7X3C431</accession>
<feature type="transmembrane region" description="Helical" evidence="7">
    <location>
        <begin position="377"/>
        <end position="399"/>
    </location>
</feature>
<feature type="transmembrane region" description="Helical" evidence="7">
    <location>
        <begin position="21"/>
        <end position="44"/>
    </location>
</feature>
<feature type="transmembrane region" description="Helical" evidence="7">
    <location>
        <begin position="90"/>
        <end position="109"/>
    </location>
</feature>
<dbReference type="InterPro" id="IPR036259">
    <property type="entry name" value="MFS_trans_sf"/>
</dbReference>
<feature type="transmembrane region" description="Helical" evidence="7">
    <location>
        <begin position="258"/>
        <end position="279"/>
    </location>
</feature>
<dbReference type="AlphaFoldDB" id="A0A7X3C431"/>
<evidence type="ECO:0000313" key="9">
    <source>
        <dbReference type="EMBL" id="MTV82949.1"/>
    </source>
</evidence>
<dbReference type="EMBL" id="WNJO01000013">
    <property type="protein sequence ID" value="MTV82949.1"/>
    <property type="molecule type" value="Genomic_DNA"/>
</dbReference>
<gene>
    <name evidence="9" type="ORF">GM612_09945</name>
</gene>
<feature type="domain" description="Major facilitator superfamily (MFS) profile" evidence="8">
    <location>
        <begin position="19"/>
        <end position="406"/>
    </location>
</feature>
<evidence type="ECO:0000256" key="7">
    <source>
        <dbReference type="SAM" id="Phobius"/>
    </source>
</evidence>
<dbReference type="PRINTS" id="PR01035">
    <property type="entry name" value="TCRTETA"/>
</dbReference>
<evidence type="ECO:0000256" key="2">
    <source>
        <dbReference type="ARBA" id="ARBA00022448"/>
    </source>
</evidence>
<evidence type="ECO:0000256" key="5">
    <source>
        <dbReference type="ARBA" id="ARBA00022989"/>
    </source>
</evidence>
<keyword evidence="5 7" id="KW-1133">Transmembrane helix</keyword>
<keyword evidence="2" id="KW-0813">Transport</keyword>
<comment type="caution">
    <text evidence="9">The sequence shown here is derived from an EMBL/GenBank/DDBJ whole genome shotgun (WGS) entry which is preliminary data.</text>
</comment>
<dbReference type="SUPFAM" id="SSF103473">
    <property type="entry name" value="MFS general substrate transporter"/>
    <property type="match status" value="1"/>
</dbReference>
<dbReference type="Pfam" id="PF07690">
    <property type="entry name" value="MFS_1"/>
    <property type="match status" value="1"/>
</dbReference>
<keyword evidence="3" id="KW-1003">Cell membrane</keyword>
<feature type="transmembrane region" description="Helical" evidence="7">
    <location>
        <begin position="291"/>
        <end position="313"/>
    </location>
</feature>
<evidence type="ECO:0000259" key="8">
    <source>
        <dbReference type="PROSITE" id="PS50850"/>
    </source>
</evidence>
<sequence length="414" mass="45393">MTEPEPTISHPKRPVWRRNLFVLWFGTFMAGLAFSEIMPFLSLYVDTLGNFTKDQLNLYSGITFSATYLMTAIASPMWGRLADRKGRKLMLIRASLGMAIVMALMGAVTNVWELMALRFIQGIFSGYISNANALMATQAPKSKSGQALGTLATGYVGGSLFGPLLGGILAEIFSYRVTFFITGALLLSVFILSYFFVTESFKPVEKQNMLSTKEVLGVIKHPKLVLGMFITTLIIQASNMSISPILSLYVREIMPKGSAITLFSGIVAAIPGVAALFAAPQLGRLGDKVGTELVLTVGFIFAILVYLPMAFVTNVWQLMFLRFLIGISNATMLPAVQTLLSKNTPPQVTGRIFSWNQSFQAVGSVLGPMIGSTVSTVFDYSGVFISTSVLVLMNFLLFWHNTATLRRQHLKHEN</sequence>
<dbReference type="GO" id="GO:0005886">
    <property type="term" value="C:plasma membrane"/>
    <property type="evidence" value="ECO:0007669"/>
    <property type="project" value="UniProtKB-SubCell"/>
</dbReference>
<keyword evidence="4 7" id="KW-0812">Transmembrane</keyword>
<feature type="transmembrane region" description="Helical" evidence="7">
    <location>
        <begin position="224"/>
        <end position="246"/>
    </location>
</feature>
<dbReference type="Pfam" id="PF00083">
    <property type="entry name" value="Sugar_tr"/>
    <property type="match status" value="1"/>
</dbReference>
<evidence type="ECO:0000256" key="4">
    <source>
        <dbReference type="ARBA" id="ARBA00022692"/>
    </source>
</evidence>
<evidence type="ECO:0000313" key="10">
    <source>
        <dbReference type="Proteomes" id="UP000466388"/>
    </source>
</evidence>
<dbReference type="RefSeq" id="WP_155432214.1">
    <property type="nucleotide sequence ID" value="NZ_WNJO01000013.1"/>
</dbReference>
<dbReference type="Proteomes" id="UP000466388">
    <property type="component" value="Unassembled WGS sequence"/>
</dbReference>
<evidence type="ECO:0000256" key="6">
    <source>
        <dbReference type="ARBA" id="ARBA00023136"/>
    </source>
</evidence>
<feature type="transmembrane region" description="Helical" evidence="7">
    <location>
        <begin position="56"/>
        <end position="78"/>
    </location>
</feature>
<dbReference type="InterPro" id="IPR020846">
    <property type="entry name" value="MFS_dom"/>
</dbReference>
<dbReference type="InterPro" id="IPR011701">
    <property type="entry name" value="MFS"/>
</dbReference>
<evidence type="ECO:0000256" key="1">
    <source>
        <dbReference type="ARBA" id="ARBA00004651"/>
    </source>
</evidence>
<name>A0A7X3C431_9LACO</name>
<dbReference type="PANTHER" id="PTHR43414:SF6">
    <property type="entry name" value="MULTIDRUG RESISTANCE PROTEIN MDTG"/>
    <property type="match status" value="1"/>
</dbReference>
<dbReference type="CDD" id="cd17391">
    <property type="entry name" value="MFS_MdtG_MDR_like"/>
    <property type="match status" value="1"/>
</dbReference>
<protein>
    <submittedName>
        <fullName evidence="9">MFS transporter</fullName>
    </submittedName>
</protein>
<feature type="transmembrane region" description="Helical" evidence="7">
    <location>
        <begin position="319"/>
        <end position="340"/>
    </location>
</feature>
<reference evidence="9 10" key="1">
    <citation type="submission" date="2019-11" db="EMBL/GenBank/DDBJ databases">
        <title>Lactobacillus sp. nov. CRM56-3, isolated from fermented tea leaves.</title>
        <authorList>
            <person name="Phuengjayaem S."/>
            <person name="Tanasupawat S."/>
        </authorList>
    </citation>
    <scope>NUCLEOTIDE SEQUENCE [LARGE SCALE GENOMIC DNA]</scope>
    <source>
        <strain evidence="9 10">CRM56-3</strain>
    </source>
</reference>
<comment type="subcellular location">
    <subcellularLocation>
        <location evidence="1">Cell membrane</location>
        <topology evidence="1">Multi-pass membrane protein</topology>
    </subcellularLocation>
</comment>